<feature type="non-terminal residue" evidence="1">
    <location>
        <position position="1"/>
    </location>
</feature>
<name>K0RG34_THAOC</name>
<organism evidence="1 2">
    <name type="scientific">Thalassiosira oceanica</name>
    <name type="common">Marine diatom</name>
    <dbReference type="NCBI Taxonomy" id="159749"/>
    <lineage>
        <taxon>Eukaryota</taxon>
        <taxon>Sar</taxon>
        <taxon>Stramenopiles</taxon>
        <taxon>Ochrophyta</taxon>
        <taxon>Bacillariophyta</taxon>
        <taxon>Coscinodiscophyceae</taxon>
        <taxon>Thalassiosirophycidae</taxon>
        <taxon>Thalassiosirales</taxon>
        <taxon>Thalassiosiraceae</taxon>
        <taxon>Thalassiosira</taxon>
    </lineage>
</organism>
<dbReference type="Proteomes" id="UP000266841">
    <property type="component" value="Unassembled WGS sequence"/>
</dbReference>
<protein>
    <submittedName>
        <fullName evidence="1">Uncharacterized protein</fullName>
    </submittedName>
</protein>
<gene>
    <name evidence="1" type="ORF">THAOC_28023</name>
</gene>
<dbReference type="EMBL" id="AGNL01039405">
    <property type="protein sequence ID" value="EJK52673.1"/>
    <property type="molecule type" value="Genomic_DNA"/>
</dbReference>
<accession>K0RG34</accession>
<evidence type="ECO:0000313" key="1">
    <source>
        <dbReference type="EMBL" id="EJK52673.1"/>
    </source>
</evidence>
<dbReference type="AlphaFoldDB" id="K0RG34"/>
<reference evidence="1 2" key="1">
    <citation type="journal article" date="2012" name="Genome Biol.">
        <title>Genome and low-iron response of an oceanic diatom adapted to chronic iron limitation.</title>
        <authorList>
            <person name="Lommer M."/>
            <person name="Specht M."/>
            <person name="Roy A.S."/>
            <person name="Kraemer L."/>
            <person name="Andreson R."/>
            <person name="Gutowska M.A."/>
            <person name="Wolf J."/>
            <person name="Bergner S.V."/>
            <person name="Schilhabel M.B."/>
            <person name="Klostermeier U.C."/>
            <person name="Beiko R.G."/>
            <person name="Rosenstiel P."/>
            <person name="Hippler M."/>
            <person name="Laroche J."/>
        </authorList>
    </citation>
    <scope>NUCLEOTIDE SEQUENCE [LARGE SCALE GENOMIC DNA]</scope>
    <source>
        <strain evidence="1 2">CCMP1005</strain>
    </source>
</reference>
<dbReference type="OrthoDB" id="10660834at2759"/>
<dbReference type="eggNOG" id="ENOG502QZH9">
    <property type="taxonomic scope" value="Eukaryota"/>
</dbReference>
<comment type="caution">
    <text evidence="1">The sequence shown here is derived from an EMBL/GenBank/DDBJ whole genome shotgun (WGS) entry which is preliminary data.</text>
</comment>
<proteinExistence type="predicted"/>
<keyword evidence="2" id="KW-1185">Reference proteome</keyword>
<sequence>FEPIQFFPAGERNACRAARRVREGGELLPDPMAYDLELDNIDSSLHGAMAATLLASLSEIIEEPKAARLMKNKEDIDAQSNYHDVENPHTGHVSGENAARLVRNRGPITGDLLGRGALRLRSIVVLRSSIRVVAFSAAKITASGKHNNYGWDNRAALSLVAWKFAGDNGEVHGLIEEKLNDDSVKIYVDCLRRNGKESIVGGVISSESYPALSKRSLDGRRAYVKVVDGIVDAISAITIDDQPTSHCKNVDAKLFNDIRADELLVNVCSKRDGDWNECLAKENSDQLIE</sequence>
<evidence type="ECO:0000313" key="2">
    <source>
        <dbReference type="Proteomes" id="UP000266841"/>
    </source>
</evidence>